<evidence type="ECO:0000256" key="3">
    <source>
        <dbReference type="ARBA" id="ARBA00022827"/>
    </source>
</evidence>
<dbReference type="Pfam" id="PF07992">
    <property type="entry name" value="Pyr_redox_2"/>
    <property type="match status" value="1"/>
</dbReference>
<dbReference type="SUPFAM" id="SSF51905">
    <property type="entry name" value="FAD/NAD(P)-binding domain"/>
    <property type="match status" value="1"/>
</dbReference>
<reference evidence="7" key="1">
    <citation type="submission" date="2022-05" db="EMBL/GenBank/DDBJ databases">
        <title>Jatrophihabitans sp. SB3-54 whole genome sequence.</title>
        <authorList>
            <person name="Suh M.K."/>
            <person name="Eom M.K."/>
            <person name="Kim J.S."/>
            <person name="Kim H.S."/>
            <person name="Do H.E."/>
            <person name="Shin Y.K."/>
            <person name="Lee J.-S."/>
        </authorList>
    </citation>
    <scope>NUCLEOTIDE SEQUENCE</scope>
    <source>
        <strain evidence="7">SB3-54</strain>
    </source>
</reference>
<name>A0ABY7K2Y7_9ACTN</name>
<accession>A0ABY7K2Y7</accession>
<evidence type="ECO:0000259" key="5">
    <source>
        <dbReference type="Pfam" id="PF07992"/>
    </source>
</evidence>
<dbReference type="PRINTS" id="PR00411">
    <property type="entry name" value="PNDRDTASEI"/>
</dbReference>
<keyword evidence="4" id="KW-0560">Oxidoreductase</keyword>
<evidence type="ECO:0000313" key="8">
    <source>
        <dbReference type="Proteomes" id="UP001164693"/>
    </source>
</evidence>
<keyword evidence="8" id="KW-1185">Reference proteome</keyword>
<dbReference type="SUPFAM" id="SSF55424">
    <property type="entry name" value="FAD/NAD-linked reductases, dimerisation (C-terminal) domain"/>
    <property type="match status" value="1"/>
</dbReference>
<dbReference type="Pfam" id="PF14759">
    <property type="entry name" value="Reductase_C"/>
    <property type="match status" value="1"/>
</dbReference>
<keyword evidence="3" id="KW-0274">FAD</keyword>
<dbReference type="InterPro" id="IPR028202">
    <property type="entry name" value="Reductase_C"/>
</dbReference>
<dbReference type="InterPro" id="IPR023753">
    <property type="entry name" value="FAD/NAD-binding_dom"/>
</dbReference>
<dbReference type="InterPro" id="IPR050446">
    <property type="entry name" value="FAD-oxidoreductase/Apoptosis"/>
</dbReference>
<evidence type="ECO:0000259" key="6">
    <source>
        <dbReference type="Pfam" id="PF14759"/>
    </source>
</evidence>
<evidence type="ECO:0000313" key="7">
    <source>
        <dbReference type="EMBL" id="WAX58258.1"/>
    </source>
</evidence>
<sequence length="408" mass="44460">MTTYAIIGAGQTAAVAARTLRRRGFDGRIELIGAEPHPPYQRPPLTKEYLAAGPDGSDDELFLLDEQWCAANDVHLRLGQRAVRIRPAEWAVDLADGTQVRADKVLVATGGAARKLPGVRGERVHYLRTLDDANTLRRLIGPGVRLIVIGAGFIGSEVAATAHCKGAEVTVIDTLDAPLQRILGRELGAVCATIHRSNGVTVRLGEPVESVVEHEDAVIVKTGRARLEGDLVVVGVGITPNIEVAQRSGVTVDNGILVDEYCRTNVPNIFAAGDVANHYHPLFDELIRVEHFDNATKHGAAAANNMLGNATIFDDPHWFWSDQYELNIQHTGHARGWDELVIRGSVDELDFCAFYLRESRVRAAFAVDRGADIAIAKELISGRVHVAAHRLKDEDVDLADLLETEQAW</sequence>
<comment type="cofactor">
    <cofactor evidence="1">
        <name>FAD</name>
        <dbReference type="ChEBI" id="CHEBI:57692"/>
    </cofactor>
</comment>
<organism evidence="7 8">
    <name type="scientific">Jatrophihabitans cynanchi</name>
    <dbReference type="NCBI Taxonomy" id="2944128"/>
    <lineage>
        <taxon>Bacteria</taxon>
        <taxon>Bacillati</taxon>
        <taxon>Actinomycetota</taxon>
        <taxon>Actinomycetes</taxon>
        <taxon>Jatrophihabitantales</taxon>
        <taxon>Jatrophihabitantaceae</taxon>
        <taxon>Jatrophihabitans</taxon>
    </lineage>
</organism>
<dbReference type="Gene3D" id="3.30.390.30">
    <property type="match status" value="1"/>
</dbReference>
<evidence type="ECO:0000256" key="1">
    <source>
        <dbReference type="ARBA" id="ARBA00001974"/>
    </source>
</evidence>
<dbReference type="RefSeq" id="WP_269444807.1">
    <property type="nucleotide sequence ID" value="NZ_CP097463.1"/>
</dbReference>
<proteinExistence type="predicted"/>
<feature type="domain" description="FAD/NAD(P)-binding" evidence="5">
    <location>
        <begin position="4"/>
        <end position="299"/>
    </location>
</feature>
<evidence type="ECO:0000256" key="2">
    <source>
        <dbReference type="ARBA" id="ARBA00022630"/>
    </source>
</evidence>
<dbReference type="Gene3D" id="3.50.50.60">
    <property type="entry name" value="FAD/NAD(P)-binding domain"/>
    <property type="match status" value="2"/>
</dbReference>
<dbReference type="InterPro" id="IPR016156">
    <property type="entry name" value="FAD/NAD-linked_Rdtase_dimer_sf"/>
</dbReference>
<feature type="domain" description="Reductase C-terminal" evidence="6">
    <location>
        <begin position="318"/>
        <end position="402"/>
    </location>
</feature>
<dbReference type="PRINTS" id="PR00368">
    <property type="entry name" value="FADPNR"/>
</dbReference>
<dbReference type="InterPro" id="IPR036188">
    <property type="entry name" value="FAD/NAD-bd_sf"/>
</dbReference>
<dbReference type="PANTHER" id="PTHR43557">
    <property type="entry name" value="APOPTOSIS-INDUCING FACTOR 1"/>
    <property type="match status" value="1"/>
</dbReference>
<dbReference type="EMBL" id="CP097463">
    <property type="protein sequence ID" value="WAX58258.1"/>
    <property type="molecule type" value="Genomic_DNA"/>
</dbReference>
<keyword evidence="2" id="KW-0285">Flavoprotein</keyword>
<gene>
    <name evidence="7" type="ORF">M6B22_05705</name>
</gene>
<protein>
    <submittedName>
        <fullName evidence="7">FAD-dependent oxidoreductase</fullName>
    </submittedName>
</protein>
<dbReference type="Proteomes" id="UP001164693">
    <property type="component" value="Chromosome"/>
</dbReference>
<dbReference type="PANTHER" id="PTHR43557:SF2">
    <property type="entry name" value="RIESKE DOMAIN-CONTAINING PROTEIN-RELATED"/>
    <property type="match status" value="1"/>
</dbReference>
<evidence type="ECO:0000256" key="4">
    <source>
        <dbReference type="ARBA" id="ARBA00023002"/>
    </source>
</evidence>